<organism evidence="3 4">
    <name type="scientific">Puccinia sorghi</name>
    <dbReference type="NCBI Taxonomy" id="27349"/>
    <lineage>
        <taxon>Eukaryota</taxon>
        <taxon>Fungi</taxon>
        <taxon>Dikarya</taxon>
        <taxon>Basidiomycota</taxon>
        <taxon>Pucciniomycotina</taxon>
        <taxon>Pucciniomycetes</taxon>
        <taxon>Pucciniales</taxon>
        <taxon>Pucciniaceae</taxon>
        <taxon>Puccinia</taxon>
    </lineage>
</organism>
<dbReference type="VEuPathDB" id="FungiDB:VP01_4498g2"/>
<dbReference type="Pfam" id="PF18802">
    <property type="entry name" value="CxC1"/>
    <property type="match status" value="1"/>
</dbReference>
<proteinExistence type="predicted"/>
<dbReference type="PANTHER" id="PTHR33096:SF1">
    <property type="entry name" value="CXC1-LIKE CYSTEINE CLUSTER ASSOCIATED WITH KDZ TRANSPOSASES DOMAIN-CONTAINING PROTEIN"/>
    <property type="match status" value="1"/>
</dbReference>
<feature type="region of interest" description="Disordered" evidence="1">
    <location>
        <begin position="133"/>
        <end position="153"/>
    </location>
</feature>
<accession>A0A0L6UP61</accession>
<dbReference type="InterPro" id="IPR040521">
    <property type="entry name" value="KDZ"/>
</dbReference>
<dbReference type="STRING" id="27349.A0A0L6UP61"/>
<evidence type="ECO:0000313" key="4">
    <source>
        <dbReference type="Proteomes" id="UP000037035"/>
    </source>
</evidence>
<protein>
    <recommendedName>
        <fullName evidence="2">CxC1-like cysteine cluster associated with KDZ transposases domain-containing protein</fullName>
    </recommendedName>
</protein>
<feature type="domain" description="CxC1-like cysteine cluster associated with KDZ transposases" evidence="2">
    <location>
        <begin position="1"/>
        <end position="56"/>
    </location>
</feature>
<dbReference type="PANTHER" id="PTHR33096">
    <property type="entry name" value="CXC2 DOMAIN-CONTAINING PROTEIN"/>
    <property type="match status" value="1"/>
</dbReference>
<dbReference type="Pfam" id="PF18758">
    <property type="entry name" value="KDZ"/>
    <property type="match status" value="1"/>
</dbReference>
<dbReference type="InterPro" id="IPR041320">
    <property type="entry name" value="CxC1"/>
</dbReference>
<feature type="compositionally biased region" description="Polar residues" evidence="1">
    <location>
        <begin position="133"/>
        <end position="143"/>
    </location>
</feature>
<gene>
    <name evidence="3" type="ORF">VP01_4498g2</name>
</gene>
<evidence type="ECO:0000313" key="3">
    <source>
        <dbReference type="EMBL" id="KNZ50309.1"/>
    </source>
</evidence>
<keyword evidence="4" id="KW-1185">Reference proteome</keyword>
<comment type="caution">
    <text evidence="3">The sequence shown here is derived from an EMBL/GenBank/DDBJ whole genome shotgun (WGS) entry which is preliminary data.</text>
</comment>
<dbReference type="OrthoDB" id="3253684at2759"/>
<dbReference type="Proteomes" id="UP000037035">
    <property type="component" value="Unassembled WGS sequence"/>
</dbReference>
<dbReference type="AlphaFoldDB" id="A0A0L6UP61"/>
<reference evidence="3 4" key="1">
    <citation type="submission" date="2015-08" db="EMBL/GenBank/DDBJ databases">
        <title>Next Generation Sequencing and Analysis of the Genome of Puccinia sorghi L Schw, the Causal Agent of Maize Common Rust.</title>
        <authorList>
            <person name="Rochi L."/>
            <person name="Burguener G."/>
            <person name="Darino M."/>
            <person name="Turjanski A."/>
            <person name="Kreff E."/>
            <person name="Dieguez M.J."/>
            <person name="Sacco F."/>
        </authorList>
    </citation>
    <scope>NUCLEOTIDE SEQUENCE [LARGE SCALE GENOMIC DNA]</scope>
    <source>
        <strain evidence="3 4">RO10H11247</strain>
    </source>
</reference>
<name>A0A0L6UP61_9BASI</name>
<sequence length="180" mass="19864">MPDAIQIFSCGYLASTPVYLQTAFSLRLLNLYHLLWNLSNATTTSFGEVLRQCNESFSVRLCSKNSIQPRRLALNLSSSIKVYQLLQDLLAQQTCPECFGTAIPTLTPQAGLQNPPHSNGCIYSDSLASSKENPATDHCSTQHKSADDKRNESTWNSCDNTGLMGACCQHDSLIYFCNIC</sequence>
<evidence type="ECO:0000259" key="2">
    <source>
        <dbReference type="Pfam" id="PF18802"/>
    </source>
</evidence>
<evidence type="ECO:0000256" key="1">
    <source>
        <dbReference type="SAM" id="MobiDB-lite"/>
    </source>
</evidence>
<dbReference type="EMBL" id="LAVV01009610">
    <property type="protein sequence ID" value="KNZ50309.1"/>
    <property type="molecule type" value="Genomic_DNA"/>
</dbReference>